<keyword evidence="1" id="KW-0547">Nucleotide-binding</keyword>
<dbReference type="InterPro" id="IPR000719">
    <property type="entry name" value="Prot_kinase_dom"/>
</dbReference>
<protein>
    <recommendedName>
        <fullName evidence="2">Protein kinase domain-containing protein</fullName>
    </recommendedName>
</protein>
<accession>A0A813GB69</accession>
<dbReference type="EMBL" id="CAJNNV010027915">
    <property type="protein sequence ID" value="CAE8622179.1"/>
    <property type="molecule type" value="Genomic_DNA"/>
</dbReference>
<feature type="domain" description="Protein kinase" evidence="2">
    <location>
        <begin position="8"/>
        <end position="92"/>
    </location>
</feature>
<dbReference type="InterPro" id="IPR017441">
    <property type="entry name" value="Protein_kinase_ATP_BS"/>
</dbReference>
<evidence type="ECO:0000259" key="2">
    <source>
        <dbReference type="PROSITE" id="PS50011"/>
    </source>
</evidence>
<dbReference type="PROSITE" id="PS00107">
    <property type="entry name" value="PROTEIN_KINASE_ATP"/>
    <property type="match status" value="1"/>
</dbReference>
<dbReference type="AlphaFoldDB" id="A0A813GB69"/>
<sequence length="92" mass="9984">VTIGSRSFERVRELGSGSFGVVWEVIEKGLESSKPALALKKTSPAKQEMLEACLLEAEVLQQLADMLPADLASARCVPRYEAHCTLATKPPQ</sequence>
<dbReference type="GO" id="GO:0004672">
    <property type="term" value="F:protein kinase activity"/>
    <property type="evidence" value="ECO:0007669"/>
    <property type="project" value="InterPro"/>
</dbReference>
<evidence type="ECO:0000256" key="1">
    <source>
        <dbReference type="PROSITE-ProRule" id="PRU10141"/>
    </source>
</evidence>
<dbReference type="Gene3D" id="3.30.200.20">
    <property type="entry name" value="Phosphorylase Kinase, domain 1"/>
    <property type="match status" value="1"/>
</dbReference>
<dbReference type="Proteomes" id="UP000654075">
    <property type="component" value="Unassembled WGS sequence"/>
</dbReference>
<keyword evidence="1" id="KW-0067">ATP-binding</keyword>
<dbReference type="PROSITE" id="PS50011">
    <property type="entry name" value="PROTEIN_KINASE_DOM"/>
    <property type="match status" value="1"/>
</dbReference>
<feature type="non-terminal residue" evidence="3">
    <location>
        <position position="1"/>
    </location>
</feature>
<reference evidence="3" key="1">
    <citation type="submission" date="2021-02" db="EMBL/GenBank/DDBJ databases">
        <authorList>
            <person name="Dougan E. K."/>
            <person name="Rhodes N."/>
            <person name="Thang M."/>
            <person name="Chan C."/>
        </authorList>
    </citation>
    <scope>NUCLEOTIDE SEQUENCE</scope>
</reference>
<keyword evidence="4" id="KW-1185">Reference proteome</keyword>
<dbReference type="GO" id="GO:0005524">
    <property type="term" value="F:ATP binding"/>
    <property type="evidence" value="ECO:0007669"/>
    <property type="project" value="UniProtKB-UniRule"/>
</dbReference>
<dbReference type="InterPro" id="IPR011009">
    <property type="entry name" value="Kinase-like_dom_sf"/>
</dbReference>
<feature type="binding site" evidence="1">
    <location>
        <position position="46"/>
    </location>
    <ligand>
        <name>ATP</name>
        <dbReference type="ChEBI" id="CHEBI:30616"/>
    </ligand>
</feature>
<gene>
    <name evidence="3" type="ORF">PGLA1383_LOCUS39671</name>
</gene>
<feature type="non-terminal residue" evidence="3">
    <location>
        <position position="92"/>
    </location>
</feature>
<name>A0A813GB69_POLGL</name>
<comment type="caution">
    <text evidence="3">The sequence shown here is derived from an EMBL/GenBank/DDBJ whole genome shotgun (WGS) entry which is preliminary data.</text>
</comment>
<evidence type="ECO:0000313" key="4">
    <source>
        <dbReference type="Proteomes" id="UP000654075"/>
    </source>
</evidence>
<evidence type="ECO:0000313" key="3">
    <source>
        <dbReference type="EMBL" id="CAE8622179.1"/>
    </source>
</evidence>
<dbReference type="SUPFAM" id="SSF56112">
    <property type="entry name" value="Protein kinase-like (PK-like)"/>
    <property type="match status" value="1"/>
</dbReference>
<organism evidence="3 4">
    <name type="scientific">Polarella glacialis</name>
    <name type="common">Dinoflagellate</name>
    <dbReference type="NCBI Taxonomy" id="89957"/>
    <lineage>
        <taxon>Eukaryota</taxon>
        <taxon>Sar</taxon>
        <taxon>Alveolata</taxon>
        <taxon>Dinophyceae</taxon>
        <taxon>Suessiales</taxon>
        <taxon>Suessiaceae</taxon>
        <taxon>Polarella</taxon>
    </lineage>
</organism>
<proteinExistence type="predicted"/>